<evidence type="ECO:0000313" key="1">
    <source>
        <dbReference type="EMBL" id="KKK49566.1"/>
    </source>
</evidence>
<protein>
    <submittedName>
        <fullName evidence="1">Uncharacterized protein</fullName>
    </submittedName>
</protein>
<name>A0A0F8YNA3_9ZZZZ</name>
<sequence length="32" mass="3954">IWHDPLMSEHLMTYDWLKWTVQKGENENDHSL</sequence>
<proteinExistence type="predicted"/>
<accession>A0A0F8YNA3</accession>
<organism evidence="1">
    <name type="scientific">marine sediment metagenome</name>
    <dbReference type="NCBI Taxonomy" id="412755"/>
    <lineage>
        <taxon>unclassified sequences</taxon>
        <taxon>metagenomes</taxon>
        <taxon>ecological metagenomes</taxon>
    </lineage>
</organism>
<comment type="caution">
    <text evidence="1">The sequence shown here is derived from an EMBL/GenBank/DDBJ whole genome shotgun (WGS) entry which is preliminary data.</text>
</comment>
<reference evidence="1" key="1">
    <citation type="journal article" date="2015" name="Nature">
        <title>Complex archaea that bridge the gap between prokaryotes and eukaryotes.</title>
        <authorList>
            <person name="Spang A."/>
            <person name="Saw J.H."/>
            <person name="Jorgensen S.L."/>
            <person name="Zaremba-Niedzwiedzka K."/>
            <person name="Martijn J."/>
            <person name="Lind A.E."/>
            <person name="van Eijk R."/>
            <person name="Schleper C."/>
            <person name="Guy L."/>
            <person name="Ettema T.J."/>
        </authorList>
    </citation>
    <scope>NUCLEOTIDE SEQUENCE</scope>
</reference>
<feature type="non-terminal residue" evidence="1">
    <location>
        <position position="1"/>
    </location>
</feature>
<gene>
    <name evidence="1" type="ORF">LCGC14_3133810</name>
</gene>
<dbReference type="AlphaFoldDB" id="A0A0F8YNA3"/>
<dbReference type="EMBL" id="LAZR01068476">
    <property type="protein sequence ID" value="KKK49566.1"/>
    <property type="molecule type" value="Genomic_DNA"/>
</dbReference>